<dbReference type="Proteomes" id="UP000314294">
    <property type="component" value="Unassembled WGS sequence"/>
</dbReference>
<evidence type="ECO:0000313" key="3">
    <source>
        <dbReference type="Proteomes" id="UP000314294"/>
    </source>
</evidence>
<feature type="compositionally biased region" description="Basic and acidic residues" evidence="1">
    <location>
        <begin position="81"/>
        <end position="95"/>
    </location>
</feature>
<organism evidence="2 3">
    <name type="scientific">Liparis tanakae</name>
    <name type="common">Tanaka's snailfish</name>
    <dbReference type="NCBI Taxonomy" id="230148"/>
    <lineage>
        <taxon>Eukaryota</taxon>
        <taxon>Metazoa</taxon>
        <taxon>Chordata</taxon>
        <taxon>Craniata</taxon>
        <taxon>Vertebrata</taxon>
        <taxon>Euteleostomi</taxon>
        <taxon>Actinopterygii</taxon>
        <taxon>Neopterygii</taxon>
        <taxon>Teleostei</taxon>
        <taxon>Neoteleostei</taxon>
        <taxon>Acanthomorphata</taxon>
        <taxon>Eupercaria</taxon>
        <taxon>Perciformes</taxon>
        <taxon>Cottioidei</taxon>
        <taxon>Cottales</taxon>
        <taxon>Liparidae</taxon>
        <taxon>Liparis</taxon>
    </lineage>
</organism>
<evidence type="ECO:0000313" key="2">
    <source>
        <dbReference type="EMBL" id="TNN64253.1"/>
    </source>
</evidence>
<sequence>MSLMISSRWLTKDTSSWRSSCSLCCCVDDFCQSAAETRESSSVHVGGPGAGEGRAVAGLAAVVLYLQHAQLLVMTMSLSGTDRRTMSDGSNRREMLSASKPSNA</sequence>
<name>A0A4Z2HH17_9TELE</name>
<reference evidence="2 3" key="1">
    <citation type="submission" date="2019-03" db="EMBL/GenBank/DDBJ databases">
        <title>First draft genome of Liparis tanakae, snailfish: a comprehensive survey of snailfish specific genes.</title>
        <authorList>
            <person name="Kim W."/>
            <person name="Song I."/>
            <person name="Jeong J.-H."/>
            <person name="Kim D."/>
            <person name="Kim S."/>
            <person name="Ryu S."/>
            <person name="Song J.Y."/>
            <person name="Lee S.K."/>
        </authorList>
    </citation>
    <scope>NUCLEOTIDE SEQUENCE [LARGE SCALE GENOMIC DNA]</scope>
    <source>
        <tissue evidence="2">Muscle</tissue>
    </source>
</reference>
<feature type="region of interest" description="Disordered" evidence="1">
    <location>
        <begin position="81"/>
        <end position="104"/>
    </location>
</feature>
<comment type="caution">
    <text evidence="2">The sequence shown here is derived from an EMBL/GenBank/DDBJ whole genome shotgun (WGS) entry which is preliminary data.</text>
</comment>
<dbReference type="AlphaFoldDB" id="A0A4Z2HH17"/>
<keyword evidence="3" id="KW-1185">Reference proteome</keyword>
<dbReference type="EMBL" id="SRLO01000256">
    <property type="protein sequence ID" value="TNN64253.1"/>
    <property type="molecule type" value="Genomic_DNA"/>
</dbReference>
<protein>
    <submittedName>
        <fullName evidence="2">Uncharacterized protein</fullName>
    </submittedName>
</protein>
<proteinExistence type="predicted"/>
<accession>A0A4Z2HH17</accession>
<gene>
    <name evidence="2" type="ORF">EYF80_025504</name>
</gene>
<evidence type="ECO:0000256" key="1">
    <source>
        <dbReference type="SAM" id="MobiDB-lite"/>
    </source>
</evidence>